<evidence type="ECO:0000313" key="4">
    <source>
        <dbReference type="Proteomes" id="UP000474296"/>
    </source>
</evidence>
<dbReference type="AlphaFoldDB" id="A0A6M0CQF2"/>
<keyword evidence="1" id="KW-0472">Membrane</keyword>
<name>A0A6M0CQF2_9FLAO</name>
<dbReference type="Pfam" id="PF02836">
    <property type="entry name" value="Glyco_hydro_2_C"/>
    <property type="match status" value="1"/>
</dbReference>
<proteinExistence type="predicted"/>
<organism evidence="3 4">
    <name type="scientific">Spongiivirga citrea</name>
    <dbReference type="NCBI Taxonomy" id="1481457"/>
    <lineage>
        <taxon>Bacteria</taxon>
        <taxon>Pseudomonadati</taxon>
        <taxon>Bacteroidota</taxon>
        <taxon>Flavobacteriia</taxon>
        <taxon>Flavobacteriales</taxon>
        <taxon>Flavobacteriaceae</taxon>
        <taxon>Spongiivirga</taxon>
    </lineage>
</organism>
<dbReference type="RefSeq" id="WP_164029410.1">
    <property type="nucleotide sequence ID" value="NZ_JAABOQ010000001.1"/>
</dbReference>
<protein>
    <recommendedName>
        <fullName evidence="2">Glycoside hydrolase family 2 catalytic domain-containing protein</fullName>
    </recommendedName>
</protein>
<dbReference type="InterPro" id="IPR006103">
    <property type="entry name" value="Glyco_hydro_2_cat"/>
</dbReference>
<feature type="transmembrane region" description="Helical" evidence="1">
    <location>
        <begin position="7"/>
        <end position="25"/>
    </location>
</feature>
<dbReference type="Proteomes" id="UP000474296">
    <property type="component" value="Unassembled WGS sequence"/>
</dbReference>
<dbReference type="InterPro" id="IPR017853">
    <property type="entry name" value="GH"/>
</dbReference>
<evidence type="ECO:0000313" key="3">
    <source>
        <dbReference type="EMBL" id="NER16160.1"/>
    </source>
</evidence>
<dbReference type="GO" id="GO:0004553">
    <property type="term" value="F:hydrolase activity, hydrolyzing O-glycosyl compounds"/>
    <property type="evidence" value="ECO:0007669"/>
    <property type="project" value="InterPro"/>
</dbReference>
<dbReference type="EMBL" id="JAABOQ010000001">
    <property type="protein sequence ID" value="NER16160.1"/>
    <property type="molecule type" value="Genomic_DNA"/>
</dbReference>
<sequence length="448" mass="51932">MIFRTRFLKWYFIVALVIPLAYILLSYTKDSEPIASGKVRIEKTVSGYQLLKNNKPFKIKGAATDSLFLNELSLAGANTIRVYDTLGLRKILDEAAANDLSVMVDLPIQRCLRELCDFYEDETFIQNNLNTFDAFIKTYKDHPALLMWVLGNEVKFPKRSKSKNFYSFFNRLVKNIRKNDPNHPITTAISNSSKIQIMRIALWCEPLDAISFNSFGGLGNMENDLDKTSLFWKGPFIISEWGINGPWEAASYTNWGAQIEDTSTKKAEQYVERYQQFINTDNTRFLGDIFFYWGKKQERTHTWYSTFSDDSLKTEAALAMESIWKESKQEESIPKIKYLLIDKKGANESLVFQPEITKEIELVLEENGGSHTVISWEILPENWYYRWHDVEEKPKPVFKFQDSTATRISFKTPSEPGPYRIFSYIKNAKGNYATANIPFYVLKKDKTI</sequence>
<keyword evidence="4" id="KW-1185">Reference proteome</keyword>
<evidence type="ECO:0000256" key="1">
    <source>
        <dbReference type="SAM" id="Phobius"/>
    </source>
</evidence>
<dbReference type="SUPFAM" id="SSF51445">
    <property type="entry name" value="(Trans)glycosidases"/>
    <property type="match status" value="1"/>
</dbReference>
<keyword evidence="1" id="KW-0812">Transmembrane</keyword>
<comment type="caution">
    <text evidence="3">The sequence shown here is derived from an EMBL/GenBank/DDBJ whole genome shotgun (WGS) entry which is preliminary data.</text>
</comment>
<accession>A0A6M0CQF2</accession>
<dbReference type="Gene3D" id="3.20.20.80">
    <property type="entry name" value="Glycosidases"/>
    <property type="match status" value="1"/>
</dbReference>
<dbReference type="GO" id="GO:0005975">
    <property type="term" value="P:carbohydrate metabolic process"/>
    <property type="evidence" value="ECO:0007669"/>
    <property type="project" value="InterPro"/>
</dbReference>
<reference evidence="3 4" key="1">
    <citation type="submission" date="2020-01" db="EMBL/GenBank/DDBJ databases">
        <title>Spongiivirga citrea KCTC 32990T.</title>
        <authorList>
            <person name="Wang G."/>
        </authorList>
    </citation>
    <scope>NUCLEOTIDE SEQUENCE [LARGE SCALE GENOMIC DNA]</scope>
    <source>
        <strain evidence="3 4">KCTC 32990</strain>
    </source>
</reference>
<evidence type="ECO:0000259" key="2">
    <source>
        <dbReference type="Pfam" id="PF02836"/>
    </source>
</evidence>
<keyword evidence="1" id="KW-1133">Transmembrane helix</keyword>
<feature type="domain" description="Glycoside hydrolase family 2 catalytic" evidence="2">
    <location>
        <begin position="82"/>
        <end position="275"/>
    </location>
</feature>
<gene>
    <name evidence="3" type="ORF">GWK10_03005</name>
</gene>